<dbReference type="SUPFAM" id="SSF46785">
    <property type="entry name" value="Winged helix' DNA-binding domain"/>
    <property type="match status" value="1"/>
</dbReference>
<dbReference type="PANTHER" id="PTHR30346:SF0">
    <property type="entry name" value="HCA OPERON TRANSCRIPTIONAL ACTIVATOR HCAR"/>
    <property type="match status" value="1"/>
</dbReference>
<proteinExistence type="inferred from homology"/>
<gene>
    <name evidence="6" type="ORF">HMPREF9470_00760</name>
</gene>
<dbReference type="InterPro" id="IPR036388">
    <property type="entry name" value="WH-like_DNA-bd_sf"/>
</dbReference>
<comment type="caution">
    <text evidence="6">The sequence shown here is derived from an EMBL/GenBank/DDBJ whole genome shotgun (WGS) entry which is preliminary data.</text>
</comment>
<evidence type="ECO:0000256" key="1">
    <source>
        <dbReference type="ARBA" id="ARBA00009437"/>
    </source>
</evidence>
<reference evidence="6 7" key="1">
    <citation type="submission" date="2011-04" db="EMBL/GenBank/DDBJ databases">
        <title>The Genome Sequence of Clostridium citroniae WAL-19142.</title>
        <authorList>
            <consortium name="The Broad Institute Genome Sequencing Platform"/>
            <person name="Earl A."/>
            <person name="Ward D."/>
            <person name="Feldgarden M."/>
            <person name="Gevers D."/>
            <person name="Warren Y.A."/>
            <person name="Tyrrell K.L."/>
            <person name="Citron D.M."/>
            <person name="Goldstein E.J."/>
            <person name="Daigneault M."/>
            <person name="Allen-Vercoe E."/>
            <person name="Young S.K."/>
            <person name="Zeng Q."/>
            <person name="Gargeya S."/>
            <person name="Fitzgerald M."/>
            <person name="Haas B."/>
            <person name="Abouelleil A."/>
            <person name="Alvarado L."/>
            <person name="Arachchi H.M."/>
            <person name="Berlin A."/>
            <person name="Brown A."/>
            <person name="Chapman S.B."/>
            <person name="Chen Z."/>
            <person name="Dunbar C."/>
            <person name="Freedman E."/>
            <person name="Gearin G."/>
            <person name="Gellesch M."/>
            <person name="Goldberg J."/>
            <person name="Griggs A."/>
            <person name="Gujja S."/>
            <person name="Heilman E.R."/>
            <person name="Heiman D."/>
            <person name="Howarth C."/>
            <person name="Larson L."/>
            <person name="Lui A."/>
            <person name="MacDonald P.J."/>
            <person name="Mehta T."/>
            <person name="Montmayeur A."/>
            <person name="Murphy C."/>
            <person name="Neiman D."/>
            <person name="Pearson M."/>
            <person name="Priest M."/>
            <person name="Roberts A."/>
            <person name="Saif S."/>
            <person name="Shea T."/>
            <person name="Shenoy N."/>
            <person name="Sisk P."/>
            <person name="Stolte C."/>
            <person name="Sykes S."/>
            <person name="White J."/>
            <person name="Yandava C."/>
            <person name="Wortman J."/>
            <person name="Nusbaum C."/>
            <person name="Birren B."/>
        </authorList>
    </citation>
    <scope>NUCLEOTIDE SEQUENCE [LARGE SCALE GENOMIC DNA]</scope>
    <source>
        <strain evidence="6 7">WAL-19142</strain>
    </source>
</reference>
<evidence type="ECO:0000256" key="2">
    <source>
        <dbReference type="ARBA" id="ARBA00023015"/>
    </source>
</evidence>
<dbReference type="EMBL" id="ADLK01000089">
    <property type="protein sequence ID" value="KMW08347.1"/>
    <property type="molecule type" value="Genomic_DNA"/>
</dbReference>
<dbReference type="Gene3D" id="3.40.190.290">
    <property type="match status" value="1"/>
</dbReference>
<evidence type="ECO:0000313" key="7">
    <source>
        <dbReference type="Proteomes" id="UP000037392"/>
    </source>
</evidence>
<dbReference type="RefSeq" id="WP_045091597.1">
    <property type="nucleotide sequence ID" value="NZ_KQ235875.1"/>
</dbReference>
<name>A0A0J9B7F8_9FIRM</name>
<sequence length="291" mass="33738">MDLSLFYYFTALSKYMNFSTAAEELYLSQSSLSKRIKSLETKLDMELFIRHPRTIELTEAGKAILPYAVHISNEYEMMKEALAGYTDGRSLLRIAAISFLSYYGMMNGISLYIKDNPGVNVNIKEINSQHGMELLDTDRVDACMMFSKLVSTDKYNKYPLVKDEMVAVMNENHPLAMRDTVTLEQLGNQELVLISERDEPFFKNFILEEFQKRDITPKIRAYGVWISAIWTIVKQSSSISVLPKKVTERIAGTGIVYRRIHELPEFHFSLITKYDYNKKVIVDFIRYIKNH</sequence>
<protein>
    <recommendedName>
        <fullName evidence="5">HTH lysR-type domain-containing protein</fullName>
    </recommendedName>
</protein>
<dbReference type="FunFam" id="1.10.10.10:FF:000001">
    <property type="entry name" value="LysR family transcriptional regulator"/>
    <property type="match status" value="1"/>
</dbReference>
<evidence type="ECO:0000313" key="6">
    <source>
        <dbReference type="EMBL" id="KMW08347.1"/>
    </source>
</evidence>
<dbReference type="OrthoDB" id="119203at2"/>
<dbReference type="GO" id="GO:0032993">
    <property type="term" value="C:protein-DNA complex"/>
    <property type="evidence" value="ECO:0007669"/>
    <property type="project" value="TreeGrafter"/>
</dbReference>
<dbReference type="SUPFAM" id="SSF53850">
    <property type="entry name" value="Periplasmic binding protein-like II"/>
    <property type="match status" value="1"/>
</dbReference>
<dbReference type="GO" id="GO:0003700">
    <property type="term" value="F:DNA-binding transcription factor activity"/>
    <property type="evidence" value="ECO:0007669"/>
    <property type="project" value="InterPro"/>
</dbReference>
<dbReference type="InterPro" id="IPR005119">
    <property type="entry name" value="LysR_subst-bd"/>
</dbReference>
<keyword evidence="2" id="KW-0805">Transcription regulation</keyword>
<evidence type="ECO:0000259" key="5">
    <source>
        <dbReference type="PROSITE" id="PS50931"/>
    </source>
</evidence>
<dbReference type="PANTHER" id="PTHR30346">
    <property type="entry name" value="TRANSCRIPTIONAL DUAL REGULATOR HCAR-RELATED"/>
    <property type="match status" value="1"/>
</dbReference>
<dbReference type="Proteomes" id="UP000037392">
    <property type="component" value="Unassembled WGS sequence"/>
</dbReference>
<evidence type="ECO:0000256" key="4">
    <source>
        <dbReference type="ARBA" id="ARBA00023163"/>
    </source>
</evidence>
<organism evidence="6 7">
    <name type="scientific">[Clostridium] citroniae WAL-19142</name>
    <dbReference type="NCBI Taxonomy" id="742734"/>
    <lineage>
        <taxon>Bacteria</taxon>
        <taxon>Bacillati</taxon>
        <taxon>Bacillota</taxon>
        <taxon>Clostridia</taxon>
        <taxon>Lachnospirales</taxon>
        <taxon>Lachnospiraceae</taxon>
        <taxon>Enterocloster</taxon>
    </lineage>
</organism>
<keyword evidence="3" id="KW-0238">DNA-binding</keyword>
<keyword evidence="4" id="KW-0804">Transcription</keyword>
<dbReference type="Pfam" id="PF00126">
    <property type="entry name" value="HTH_1"/>
    <property type="match status" value="1"/>
</dbReference>
<dbReference type="CDD" id="cd05466">
    <property type="entry name" value="PBP2_LTTR_substrate"/>
    <property type="match status" value="1"/>
</dbReference>
<dbReference type="Gene3D" id="1.10.10.10">
    <property type="entry name" value="Winged helix-like DNA-binding domain superfamily/Winged helix DNA-binding domain"/>
    <property type="match status" value="1"/>
</dbReference>
<dbReference type="InterPro" id="IPR036390">
    <property type="entry name" value="WH_DNA-bd_sf"/>
</dbReference>
<accession>A0A0J9B7F8</accession>
<dbReference type="InterPro" id="IPR000847">
    <property type="entry name" value="LysR_HTH_N"/>
</dbReference>
<dbReference type="PATRIC" id="fig|742734.4.peg.809"/>
<evidence type="ECO:0000256" key="3">
    <source>
        <dbReference type="ARBA" id="ARBA00023125"/>
    </source>
</evidence>
<dbReference type="GeneID" id="93166330"/>
<dbReference type="GO" id="GO:0003677">
    <property type="term" value="F:DNA binding"/>
    <property type="evidence" value="ECO:0007669"/>
    <property type="project" value="UniProtKB-KW"/>
</dbReference>
<comment type="similarity">
    <text evidence="1">Belongs to the LysR transcriptional regulatory family.</text>
</comment>
<dbReference type="PRINTS" id="PR00039">
    <property type="entry name" value="HTHLYSR"/>
</dbReference>
<dbReference type="AlphaFoldDB" id="A0A0J9B7F8"/>
<dbReference type="Pfam" id="PF03466">
    <property type="entry name" value="LysR_substrate"/>
    <property type="match status" value="1"/>
</dbReference>
<dbReference type="PROSITE" id="PS50931">
    <property type="entry name" value="HTH_LYSR"/>
    <property type="match status" value="1"/>
</dbReference>
<feature type="domain" description="HTH lysR-type" evidence="5">
    <location>
        <begin position="1"/>
        <end position="58"/>
    </location>
</feature>